<evidence type="ECO:0000256" key="1">
    <source>
        <dbReference type="SAM" id="Phobius"/>
    </source>
</evidence>
<sequence>MTKNDKVAVPMHINNLYQCHLTFKVSEVKRMNQRYMKVLGLYVLSTAIATVVTRICHHEHFLKWFTQTTIGYGVFAYGLKAMKRAKTKG</sequence>
<gene>
    <name evidence="2" type="ORF">RCF65_01170</name>
</gene>
<keyword evidence="1" id="KW-0472">Membrane</keyword>
<accession>A0ABD5AT33</accession>
<feature type="transmembrane region" description="Helical" evidence="1">
    <location>
        <begin position="38"/>
        <end position="55"/>
    </location>
</feature>
<evidence type="ECO:0000313" key="3">
    <source>
        <dbReference type="Proteomes" id="UP001240157"/>
    </source>
</evidence>
<dbReference type="Proteomes" id="UP001240157">
    <property type="component" value="Unassembled WGS sequence"/>
</dbReference>
<proteinExistence type="predicted"/>
<keyword evidence="1" id="KW-1133">Transmembrane helix</keyword>
<dbReference type="RefSeq" id="WP_239990928.1">
    <property type="nucleotide sequence ID" value="NZ_JAVGJF010000003.1"/>
</dbReference>
<reference evidence="2 3" key="1">
    <citation type="submission" date="2023-08" db="EMBL/GenBank/DDBJ databases">
        <title>Whole genome sequencing of Staphylococcus chromogenes NNSch 2386.</title>
        <authorList>
            <person name="Kropotov V.S."/>
            <person name="Boriskina E.V."/>
            <person name="Gordinskaya N.A."/>
            <person name="Shkurkina I.S."/>
            <person name="Kryazhev D.V."/>
            <person name="Alekseeva A.E."/>
            <person name="Makhova M.A."/>
        </authorList>
    </citation>
    <scope>NUCLEOTIDE SEQUENCE [LARGE SCALE GENOMIC DNA]</scope>
    <source>
        <strain evidence="2 3">NNSch 2386</strain>
    </source>
</reference>
<comment type="caution">
    <text evidence="2">The sequence shown here is derived from an EMBL/GenBank/DDBJ whole genome shotgun (WGS) entry which is preliminary data.</text>
</comment>
<protein>
    <submittedName>
        <fullName evidence="2">Uncharacterized protein</fullName>
    </submittedName>
</protein>
<dbReference type="AlphaFoldDB" id="A0ABD5AT33"/>
<evidence type="ECO:0000313" key="2">
    <source>
        <dbReference type="EMBL" id="MDQ7174596.1"/>
    </source>
</evidence>
<feature type="transmembrane region" description="Helical" evidence="1">
    <location>
        <begin position="61"/>
        <end position="79"/>
    </location>
</feature>
<dbReference type="EMBL" id="JAVGJF010000003">
    <property type="protein sequence ID" value="MDQ7174596.1"/>
    <property type="molecule type" value="Genomic_DNA"/>
</dbReference>
<organism evidence="2 3">
    <name type="scientific">Staphylococcus chromogenes</name>
    <name type="common">Staphylococcus hyicus subsp. chromogenes</name>
    <dbReference type="NCBI Taxonomy" id="46126"/>
    <lineage>
        <taxon>Bacteria</taxon>
        <taxon>Bacillati</taxon>
        <taxon>Bacillota</taxon>
        <taxon>Bacilli</taxon>
        <taxon>Bacillales</taxon>
        <taxon>Staphylococcaceae</taxon>
        <taxon>Staphylococcus</taxon>
    </lineage>
</organism>
<keyword evidence="1" id="KW-0812">Transmembrane</keyword>
<name>A0ABD5AT33_STACR</name>